<feature type="region of interest" description="Disordered" evidence="1">
    <location>
        <begin position="1"/>
        <end position="31"/>
    </location>
</feature>
<dbReference type="InterPro" id="IPR032710">
    <property type="entry name" value="NTF2-like_dom_sf"/>
</dbReference>
<dbReference type="Proteomes" id="UP001499854">
    <property type="component" value="Unassembled WGS sequence"/>
</dbReference>
<gene>
    <name evidence="4" type="ORF">GCM10009838_46620</name>
</gene>
<dbReference type="Gene3D" id="3.10.450.240">
    <property type="match status" value="1"/>
</dbReference>
<accession>A0ABN2S4D7</accession>
<keyword evidence="5" id="KW-1185">Reference proteome</keyword>
<organism evidence="4 5">
    <name type="scientific">Catenulispora subtropica</name>
    <dbReference type="NCBI Taxonomy" id="450798"/>
    <lineage>
        <taxon>Bacteria</taxon>
        <taxon>Bacillati</taxon>
        <taxon>Actinomycetota</taxon>
        <taxon>Actinomycetes</taxon>
        <taxon>Catenulisporales</taxon>
        <taxon>Catenulisporaceae</taxon>
        <taxon>Catenulispora</taxon>
    </lineage>
</organism>
<feature type="compositionally biased region" description="Gly residues" evidence="1">
    <location>
        <begin position="10"/>
        <end position="31"/>
    </location>
</feature>
<dbReference type="SMART" id="SM00978">
    <property type="entry name" value="Tim44"/>
    <property type="match status" value="1"/>
</dbReference>
<name>A0ABN2S4D7_9ACTN</name>
<dbReference type="RefSeq" id="WP_344659215.1">
    <property type="nucleotide sequence ID" value="NZ_BAAAQM010000027.1"/>
</dbReference>
<dbReference type="PANTHER" id="PTHR41542">
    <property type="entry name" value="BLL5807 PROTEIN"/>
    <property type="match status" value="1"/>
</dbReference>
<dbReference type="EMBL" id="BAAAQM010000027">
    <property type="protein sequence ID" value="GAA1980173.1"/>
    <property type="molecule type" value="Genomic_DNA"/>
</dbReference>
<dbReference type="SUPFAM" id="SSF54427">
    <property type="entry name" value="NTF2-like"/>
    <property type="match status" value="1"/>
</dbReference>
<reference evidence="4 5" key="1">
    <citation type="journal article" date="2019" name="Int. J. Syst. Evol. Microbiol.">
        <title>The Global Catalogue of Microorganisms (GCM) 10K type strain sequencing project: providing services to taxonomists for standard genome sequencing and annotation.</title>
        <authorList>
            <consortium name="The Broad Institute Genomics Platform"/>
            <consortium name="The Broad Institute Genome Sequencing Center for Infectious Disease"/>
            <person name="Wu L."/>
            <person name="Ma J."/>
        </authorList>
    </citation>
    <scope>NUCLEOTIDE SEQUENCE [LARGE SCALE GENOMIC DNA]</scope>
    <source>
        <strain evidence="4 5">JCM 16013</strain>
    </source>
</reference>
<keyword evidence="2" id="KW-0812">Transmembrane</keyword>
<comment type="caution">
    <text evidence="4">The sequence shown here is derived from an EMBL/GenBank/DDBJ whole genome shotgun (WGS) entry which is preliminary data.</text>
</comment>
<dbReference type="Pfam" id="PF04280">
    <property type="entry name" value="Tim44"/>
    <property type="match status" value="1"/>
</dbReference>
<protein>
    <recommendedName>
        <fullName evidence="3">Tim44-like domain-containing protein</fullName>
    </recommendedName>
</protein>
<evidence type="ECO:0000313" key="5">
    <source>
        <dbReference type="Proteomes" id="UP001499854"/>
    </source>
</evidence>
<feature type="domain" description="Tim44-like" evidence="3">
    <location>
        <begin position="103"/>
        <end position="247"/>
    </location>
</feature>
<proteinExistence type="predicted"/>
<evidence type="ECO:0000256" key="1">
    <source>
        <dbReference type="SAM" id="MobiDB-lite"/>
    </source>
</evidence>
<evidence type="ECO:0000259" key="3">
    <source>
        <dbReference type="SMART" id="SM00978"/>
    </source>
</evidence>
<sequence>MSTPAVAQARGGGGSHGHGGGGHSGGHSGGHGGGIGGFHGVGFVGGGGAGSIIGLLILAVIILALVMAFRAWKKGGGGSGLNTGSDRAAHRSDEAARKRATQVEARVEALAETDATFALEPLKERAVWLYTTAQRAWTARDRATLKRILSPVLYVKWDEELRDYESRGEVNVVEIVAGPTVELVNLANRAGEGNDTVTFRITATLHDIVRRANGSHAVRKDGSTRPVEYWTLRKDASGAFIVASIEQAAEGAHHLTDAIETDFWDQKAVARDAVLEVAENVSVAGAGDVLELTTISWSTDADAAAGDLSLVDGRFDKAVLEVAVEQFLEEWAMNDGSLDFTAVRTANRTVMRNAAIASIEVRSLVSRDPIVVRVVVAAEGVYYEVDRRTEKVLLGDAHKRRPVTFTFDLRLDGPSAKGWTVIAADAQPGSQLTGNRS</sequence>
<evidence type="ECO:0000313" key="4">
    <source>
        <dbReference type="EMBL" id="GAA1980173.1"/>
    </source>
</evidence>
<feature type="transmembrane region" description="Helical" evidence="2">
    <location>
        <begin position="48"/>
        <end position="69"/>
    </location>
</feature>
<evidence type="ECO:0000256" key="2">
    <source>
        <dbReference type="SAM" id="Phobius"/>
    </source>
</evidence>
<dbReference type="PANTHER" id="PTHR41542:SF1">
    <property type="entry name" value="BLL5807 PROTEIN"/>
    <property type="match status" value="1"/>
</dbReference>
<keyword evidence="2" id="KW-1133">Transmembrane helix</keyword>
<keyword evidence="2" id="KW-0472">Membrane</keyword>
<dbReference type="InterPro" id="IPR007379">
    <property type="entry name" value="Tim44-like_dom"/>
</dbReference>